<evidence type="ECO:0000256" key="4">
    <source>
        <dbReference type="ARBA" id="ARBA00022618"/>
    </source>
</evidence>
<evidence type="ECO:0000256" key="9">
    <source>
        <dbReference type="RuleBase" id="RU367150"/>
    </source>
</evidence>
<comment type="function">
    <text evidence="9">Acts as a component of the essential kinetochore-associated NDC80 complex, which is required for chromosome segregation and spindle checkpoint activity.</text>
</comment>
<keyword evidence="7 9" id="KW-0131">Cell cycle</keyword>
<dbReference type="InterPro" id="IPR045143">
    <property type="entry name" value="Spc25"/>
</dbReference>
<keyword evidence="8 9" id="KW-0137">Centromere</keyword>
<keyword evidence="4 9" id="KW-0132">Cell division</keyword>
<comment type="subcellular location">
    <subcellularLocation>
        <location evidence="1">Chromosome</location>
        <location evidence="1">Centromere</location>
    </subcellularLocation>
    <subcellularLocation>
        <location evidence="9">Nucleus</location>
    </subcellularLocation>
    <subcellularLocation>
        <location evidence="9">Chromosome</location>
        <location evidence="9">Centromere</location>
        <location evidence="9">Kinetochore</location>
    </subcellularLocation>
</comment>
<dbReference type="EMBL" id="HBGH01016344">
    <property type="protein sequence ID" value="CAD9236929.1"/>
    <property type="molecule type" value="Transcribed_RNA"/>
</dbReference>
<reference evidence="12" key="1">
    <citation type="submission" date="2021-01" db="EMBL/GenBank/DDBJ databases">
        <authorList>
            <person name="Corre E."/>
            <person name="Pelletier E."/>
            <person name="Niang G."/>
            <person name="Scheremetjew M."/>
            <person name="Finn R."/>
            <person name="Kale V."/>
            <person name="Holt S."/>
            <person name="Cochrane G."/>
            <person name="Meng A."/>
            <person name="Brown T."/>
            <person name="Cohen L."/>
        </authorList>
    </citation>
    <scope>NUCLEOTIDE SEQUENCE</scope>
    <source>
        <strain evidence="12">SAG 36.94</strain>
    </source>
</reference>
<dbReference type="InterPro" id="IPR013255">
    <property type="entry name" value="Spc25_C"/>
</dbReference>
<dbReference type="Pfam" id="PF08234">
    <property type="entry name" value="Spindle_Spc25"/>
    <property type="match status" value="1"/>
</dbReference>
<dbReference type="GO" id="GO:0005634">
    <property type="term" value="C:nucleus"/>
    <property type="evidence" value="ECO:0007669"/>
    <property type="project" value="UniProtKB-SubCell"/>
</dbReference>
<dbReference type="PANTHER" id="PTHR14281">
    <property type="entry name" value="KINETOCHORE PROTEIN SPC25-RELATED"/>
    <property type="match status" value="1"/>
</dbReference>
<evidence type="ECO:0000256" key="5">
    <source>
        <dbReference type="ARBA" id="ARBA00022776"/>
    </source>
</evidence>
<evidence type="ECO:0000256" key="7">
    <source>
        <dbReference type="ARBA" id="ARBA00023306"/>
    </source>
</evidence>
<feature type="coiled-coil region" evidence="10">
    <location>
        <begin position="54"/>
        <end position="102"/>
    </location>
</feature>
<keyword evidence="5 9" id="KW-0498">Mitosis</keyword>
<dbReference type="GO" id="GO:0031262">
    <property type="term" value="C:Ndc80 complex"/>
    <property type="evidence" value="ECO:0007669"/>
    <property type="project" value="InterPro"/>
</dbReference>
<evidence type="ECO:0000256" key="3">
    <source>
        <dbReference type="ARBA" id="ARBA00022454"/>
    </source>
</evidence>
<evidence type="ECO:0000259" key="11">
    <source>
        <dbReference type="Pfam" id="PF08234"/>
    </source>
</evidence>
<organism evidence="12">
    <name type="scientific">Compsopogon caeruleus</name>
    <dbReference type="NCBI Taxonomy" id="31354"/>
    <lineage>
        <taxon>Eukaryota</taxon>
        <taxon>Rhodophyta</taxon>
        <taxon>Compsopogonophyceae</taxon>
        <taxon>Compsopogonales</taxon>
        <taxon>Compsopogonaceae</taxon>
        <taxon>Compsopogon</taxon>
    </lineage>
</organism>
<keyword evidence="9" id="KW-0539">Nucleus</keyword>
<evidence type="ECO:0000256" key="1">
    <source>
        <dbReference type="ARBA" id="ARBA00004584"/>
    </source>
</evidence>
<protein>
    <recommendedName>
        <fullName evidence="9">Kinetochore protein SPC25</fullName>
    </recommendedName>
</protein>
<gene>
    <name evidence="12" type="ORF">CCAE0312_LOCUS9026</name>
</gene>
<dbReference type="CDD" id="cd23784">
    <property type="entry name" value="RWD_Spc25"/>
    <property type="match status" value="1"/>
</dbReference>
<dbReference type="GO" id="GO:0051301">
    <property type="term" value="P:cell division"/>
    <property type="evidence" value="ECO:0007669"/>
    <property type="project" value="UniProtKB-UniRule"/>
</dbReference>
<proteinExistence type="inferred from homology"/>
<evidence type="ECO:0000313" key="12">
    <source>
        <dbReference type="EMBL" id="CAD9236929.1"/>
    </source>
</evidence>
<accession>A0A7S1XF88</accession>
<sequence length="229" mass="26823">MRRCGWRVNVRCRFWALLERERSEEFQRGQWEVDILLLTWGIGRLSDSASLVMNQELEAQKQNLMKRRENLRQKRESDQNQISELEANLEQLELKKQDFPSKMERLVKVVEGENQSIGSLTRKLDFLRTEGEKRFPNLQQALAWYEDLLALHIDPGPQSTVRLTWTHLVETDPSKQASISLKSSQHGLLVTEVDPLIEFEDLLIRFNDNEDLCAFVSALRDRFLSKLTP</sequence>
<name>A0A7S1XF88_9RHOD</name>
<feature type="domain" description="Chromosome segregation protein Spc25 C-terminal" evidence="11">
    <location>
        <begin position="159"/>
        <end position="223"/>
    </location>
</feature>
<evidence type="ECO:0000256" key="6">
    <source>
        <dbReference type="ARBA" id="ARBA00023054"/>
    </source>
</evidence>
<dbReference type="Gene3D" id="3.30.457.50">
    <property type="entry name" value="Chromosome segregation protein Spc25"/>
    <property type="match status" value="1"/>
</dbReference>
<evidence type="ECO:0000256" key="10">
    <source>
        <dbReference type="SAM" id="Coils"/>
    </source>
</evidence>
<keyword evidence="6 10" id="KW-0175">Coiled coil</keyword>
<evidence type="ECO:0000256" key="2">
    <source>
        <dbReference type="ARBA" id="ARBA00006379"/>
    </source>
</evidence>
<comment type="similarity">
    <text evidence="2 9">Belongs to the SPC25 family.</text>
</comment>
<comment type="subunit">
    <text evidence="9">Component of the NDC80 complex.</text>
</comment>
<keyword evidence="9" id="KW-0995">Kinetochore</keyword>
<dbReference type="GO" id="GO:0007059">
    <property type="term" value="P:chromosome segregation"/>
    <property type="evidence" value="ECO:0007669"/>
    <property type="project" value="InterPro"/>
</dbReference>
<dbReference type="AlphaFoldDB" id="A0A7S1XF88"/>
<dbReference type="PANTHER" id="PTHR14281:SF0">
    <property type="entry name" value="KINETOCHORE PROTEIN SPC25"/>
    <property type="match status" value="1"/>
</dbReference>
<keyword evidence="3 9" id="KW-0158">Chromosome</keyword>
<evidence type="ECO:0000256" key="8">
    <source>
        <dbReference type="ARBA" id="ARBA00023328"/>
    </source>
</evidence>